<dbReference type="AlphaFoldDB" id="A0A3S4W3U0"/>
<gene>
    <name evidence="1" type="ORF">NCTC10665_00327</name>
</gene>
<sequence length="196" mass="23448">MENFKQILSKLSVIFLLFYSQNIFSMTQTEIQLEKAYLAEMIDIASEIMEKKQSVDPDSLQYKRRNIKVLTHTNMKNGYTSYTLEKSKVHLVVPKELKQNTKLNLYWGESKGSINILFDKDELTKYFHLNLKKSEEKSETLRRVFDETTYFFTSYEFSIDKYPNVTVEFRLYHSPGTTFRLDYPTEFTRILIYRKM</sequence>
<name>A0A3S4W3U0_HAEPA</name>
<protein>
    <submittedName>
        <fullName evidence="1">Uncharacterized protein</fullName>
    </submittedName>
</protein>
<reference evidence="1 2" key="1">
    <citation type="submission" date="2018-12" db="EMBL/GenBank/DDBJ databases">
        <authorList>
            <consortium name="Pathogen Informatics"/>
        </authorList>
    </citation>
    <scope>NUCLEOTIDE SEQUENCE [LARGE SCALE GENOMIC DNA]</scope>
    <source>
        <strain evidence="1 2">NCTC10665</strain>
    </source>
</reference>
<evidence type="ECO:0000313" key="1">
    <source>
        <dbReference type="EMBL" id="VEI29433.1"/>
    </source>
</evidence>
<dbReference type="EMBL" id="LR134481">
    <property type="protein sequence ID" value="VEI29433.1"/>
    <property type="molecule type" value="Genomic_DNA"/>
</dbReference>
<proteinExistence type="predicted"/>
<dbReference type="RefSeq" id="WP_126469767.1">
    <property type="nucleotide sequence ID" value="NZ_LR134481.1"/>
</dbReference>
<evidence type="ECO:0000313" key="2">
    <source>
        <dbReference type="Proteomes" id="UP000268879"/>
    </source>
</evidence>
<organism evidence="1 2">
    <name type="scientific">Haemophilus parainfluenzae</name>
    <dbReference type="NCBI Taxonomy" id="729"/>
    <lineage>
        <taxon>Bacteria</taxon>
        <taxon>Pseudomonadati</taxon>
        <taxon>Pseudomonadota</taxon>
        <taxon>Gammaproteobacteria</taxon>
        <taxon>Pasteurellales</taxon>
        <taxon>Pasteurellaceae</taxon>
        <taxon>Haemophilus</taxon>
    </lineage>
</organism>
<accession>A0A3S4W3U0</accession>
<dbReference type="Proteomes" id="UP000268879">
    <property type="component" value="Chromosome"/>
</dbReference>